<protein>
    <recommendedName>
        <fullName evidence="1">Peptidase C-terminal archaeal/bacterial domain-containing protein</fullName>
    </recommendedName>
</protein>
<dbReference type="SUPFAM" id="SSF55486">
    <property type="entry name" value="Metalloproteases ('zincins'), catalytic domain"/>
    <property type="match status" value="1"/>
</dbReference>
<dbReference type="EMBL" id="MRCE01000008">
    <property type="protein sequence ID" value="OKH38321.1"/>
    <property type="molecule type" value="Genomic_DNA"/>
</dbReference>
<dbReference type="InterPro" id="IPR007280">
    <property type="entry name" value="Peptidase_C_arc/bac"/>
</dbReference>
<dbReference type="OrthoDB" id="9798386at2"/>
<gene>
    <name evidence="2" type="ORF">NIES2119_09800</name>
</gene>
<dbReference type="Pfam" id="PF04151">
    <property type="entry name" value="PPC"/>
    <property type="match status" value="2"/>
</dbReference>
<dbReference type="RefSeq" id="WP_073593288.1">
    <property type="nucleotide sequence ID" value="NZ_MRCE01000008.1"/>
</dbReference>
<evidence type="ECO:0000313" key="3">
    <source>
        <dbReference type="Proteomes" id="UP000185860"/>
    </source>
</evidence>
<accession>A0A1U7IM56</accession>
<organism evidence="2 3">
    <name type="scientific">[Phormidium ambiguum] IAM M-71</name>
    <dbReference type="NCBI Taxonomy" id="454136"/>
    <lineage>
        <taxon>Bacteria</taxon>
        <taxon>Bacillati</taxon>
        <taxon>Cyanobacteriota</taxon>
        <taxon>Cyanophyceae</taxon>
        <taxon>Oscillatoriophycideae</taxon>
        <taxon>Aerosakkonematales</taxon>
        <taxon>Aerosakkonemataceae</taxon>
        <taxon>Floridanema</taxon>
    </lineage>
</organism>
<dbReference type="SUPFAM" id="SSF89260">
    <property type="entry name" value="Collagen-binding domain"/>
    <property type="match status" value="3"/>
</dbReference>
<proteinExistence type="predicted"/>
<name>A0A1U7IM56_9CYAN</name>
<dbReference type="PROSITE" id="PS00018">
    <property type="entry name" value="EF_HAND_1"/>
    <property type="match status" value="1"/>
</dbReference>
<evidence type="ECO:0000313" key="2">
    <source>
        <dbReference type="EMBL" id="OKH38321.1"/>
    </source>
</evidence>
<evidence type="ECO:0000259" key="1">
    <source>
        <dbReference type="Pfam" id="PF04151"/>
    </source>
</evidence>
<dbReference type="Proteomes" id="UP000185860">
    <property type="component" value="Unassembled WGS sequence"/>
</dbReference>
<dbReference type="Gene3D" id="2.60.120.380">
    <property type="match status" value="3"/>
</dbReference>
<dbReference type="STRING" id="454136.NIES2119_09800"/>
<comment type="caution">
    <text evidence="2">The sequence shown here is derived from an EMBL/GenBank/DDBJ whole genome shotgun (WGS) entry which is preliminary data.</text>
</comment>
<dbReference type="InterPro" id="IPR018247">
    <property type="entry name" value="EF_Hand_1_Ca_BS"/>
</dbReference>
<dbReference type="Gene3D" id="3.90.132.10">
    <property type="entry name" value="Leishmanolysin , domain 2"/>
    <property type="match status" value="1"/>
</dbReference>
<reference evidence="2 3" key="1">
    <citation type="submission" date="2016-11" db="EMBL/GenBank/DDBJ databases">
        <title>Draft Genome Sequences of Nine Cyanobacterial Strains from Diverse Habitats.</title>
        <authorList>
            <person name="Zhu T."/>
            <person name="Hou S."/>
            <person name="Lu X."/>
            <person name="Hess W.R."/>
        </authorList>
    </citation>
    <scope>NUCLEOTIDE SEQUENCE [LARGE SCALE GENOMIC DNA]</scope>
    <source>
        <strain evidence="2 3">IAM M-71</strain>
    </source>
</reference>
<dbReference type="AlphaFoldDB" id="A0A1U7IM56"/>
<feature type="domain" description="Peptidase C-terminal archaeal/bacterial" evidence="1">
    <location>
        <begin position="381"/>
        <end position="452"/>
    </location>
</feature>
<sequence>MLEFNSLFDEKYYLLQNQDVAIAIGQGFFSSGLDHYQRCGQFERRSPSGFFAEDYYLFQNSDVAQAVQAGLFQNGLQHFISNGQAEGRQSSVFFDPNFYLGFYSDVDTAVANSSLTPLEHFIKNGQFEQRDPFSEFYTDTYLTENPDVAQAVQATAATTDPLTPIEHFIDYGQYEGRNFGPDFNNSSYLQQNPDVAAAVRPFGLSPIKHYLQFGKDEGRFSTEGSEFNTIDLTQALDLGTIGSATVSDFVGNNNTVDVYRFNVGNLSTVNITLNGLSADADLTLIEDSNNNGVLDEFETLDVSIAEGAAPEEISSLLSSGSYYVLVEQFEGDTNYNLSLSAIPFTPASDTAGNTLNEARDLGTLSGSQTLNEFVGNVDTQDIYRFALSSSSNLNVSLQDLSADADLQLIQDTNGNGIVEENEAIESSTSLNNASEAIAINALPAGTYFIAVNQYEGDTTYNLSLSASPPISRPARTADSSVNDAEVNNSAVLSKSGQVNATNPENDYSFTVNESGIFTANLTGLTGDADVRLIRDFNGNGKVDSVADRNGNGFIDNDEIEVVAWQWERGTASESIRAFLQPATYVLQVKSFNQQTADYTVNSNFTPEASDPWKFSIELNFGQGTEDLTEAERNTVRQAARRIEQLISYSTFNGPHTIKIDTTAEDQGEYLLASAGPEQNQADLNRKSMPIIGEASLNSNPQSAVRANQRYLYDTMIHEFGHVMGIGTLWDDRKLIVDPKVGRYNPNSYAGIYYGELLGAFSATPVELTVGQGKASDLAHWNKIPNFDIEIMVESGDKSEQQLTSQLTIAALRDLGYNVNYGAAEEYRLPSNNPLLIARQQGNSPIS</sequence>
<feature type="domain" description="Peptidase C-terminal archaeal/bacterial" evidence="1">
    <location>
        <begin position="255"/>
        <end position="327"/>
    </location>
</feature>